<name>A0A094IWS9_9GAMM</name>
<feature type="transmembrane region" description="Helical" evidence="1">
    <location>
        <begin position="98"/>
        <end position="118"/>
    </location>
</feature>
<dbReference type="InterPro" id="IPR007360">
    <property type="entry name" value="SirB"/>
</dbReference>
<keyword evidence="1" id="KW-1133">Transmembrane helix</keyword>
<evidence type="ECO:0000256" key="1">
    <source>
        <dbReference type="SAM" id="Phobius"/>
    </source>
</evidence>
<feature type="transmembrane region" description="Helical" evidence="1">
    <location>
        <begin position="12"/>
        <end position="31"/>
    </location>
</feature>
<dbReference type="OrthoDB" id="5588650at2"/>
<dbReference type="Proteomes" id="UP000054363">
    <property type="component" value="Unassembled WGS sequence"/>
</dbReference>
<proteinExistence type="predicted"/>
<comment type="caution">
    <text evidence="2">The sequence shown here is derived from an EMBL/GenBank/DDBJ whole genome shotgun (WGS) entry which is preliminary data.</text>
</comment>
<dbReference type="GO" id="GO:0005886">
    <property type="term" value="C:plasma membrane"/>
    <property type="evidence" value="ECO:0007669"/>
    <property type="project" value="TreeGrafter"/>
</dbReference>
<dbReference type="eggNOG" id="COG3094">
    <property type="taxonomic scope" value="Bacteria"/>
</dbReference>
<keyword evidence="1" id="KW-0472">Membrane</keyword>
<evidence type="ECO:0000313" key="2">
    <source>
        <dbReference type="EMBL" id="KFZ31577.1"/>
    </source>
</evidence>
<evidence type="ECO:0000313" key="3">
    <source>
        <dbReference type="Proteomes" id="UP000054363"/>
    </source>
</evidence>
<sequence length="125" mass="14041">MLSYTALKHMHVMFVLLSVSLFVLRFFWVSCGSAIASKKWVKVVPHIIDTLLLLTIIGLLLHLAQWPWETAWLANKLLGLLGYIGFGLMAMKAPTFRLRIAGFIIALGWIGFLFHVAFSKQALIG</sequence>
<dbReference type="STRING" id="435908.IDSA_02415"/>
<feature type="transmembrane region" description="Helical" evidence="1">
    <location>
        <begin position="70"/>
        <end position="91"/>
    </location>
</feature>
<protein>
    <submittedName>
        <fullName evidence="2">Invasion protein</fullName>
    </submittedName>
</protein>
<keyword evidence="1" id="KW-0812">Transmembrane</keyword>
<organism evidence="2 3">
    <name type="scientific">Pseudidiomarina salinarum</name>
    <dbReference type="NCBI Taxonomy" id="435908"/>
    <lineage>
        <taxon>Bacteria</taxon>
        <taxon>Pseudomonadati</taxon>
        <taxon>Pseudomonadota</taxon>
        <taxon>Gammaproteobacteria</taxon>
        <taxon>Alteromonadales</taxon>
        <taxon>Idiomarinaceae</taxon>
        <taxon>Pseudidiomarina</taxon>
    </lineage>
</organism>
<dbReference type="Pfam" id="PF04247">
    <property type="entry name" value="SirB"/>
    <property type="match status" value="1"/>
</dbReference>
<gene>
    <name evidence="2" type="ORF">IDSA_02415</name>
</gene>
<reference evidence="2 3" key="1">
    <citation type="submission" date="2014-06" db="EMBL/GenBank/DDBJ databases">
        <title>The draft genome sequence of Idiomarina salinarum ISL-52.</title>
        <authorList>
            <person name="Du J."/>
            <person name="Shao Z."/>
        </authorList>
    </citation>
    <scope>NUCLEOTIDE SEQUENCE [LARGE SCALE GENOMIC DNA]</scope>
    <source>
        <strain evidence="2 3">ISL-52</strain>
    </source>
</reference>
<accession>A0A094IWS9</accession>
<dbReference type="PIRSF" id="PIRSF005610">
    <property type="entry name" value="SirB"/>
    <property type="match status" value="1"/>
</dbReference>
<dbReference type="RefSeq" id="WP_034773915.1">
    <property type="nucleotide sequence ID" value="NZ_JPER01000001.1"/>
</dbReference>
<dbReference type="EMBL" id="JPER01000001">
    <property type="protein sequence ID" value="KFZ31577.1"/>
    <property type="molecule type" value="Genomic_DNA"/>
</dbReference>
<dbReference type="PANTHER" id="PTHR39594:SF1">
    <property type="entry name" value="PROTEIN YCHQ"/>
    <property type="match status" value="1"/>
</dbReference>
<keyword evidence="3" id="KW-1185">Reference proteome</keyword>
<dbReference type="AlphaFoldDB" id="A0A094IWS9"/>
<dbReference type="PANTHER" id="PTHR39594">
    <property type="entry name" value="PROTEIN YCHQ"/>
    <property type="match status" value="1"/>
</dbReference>
<feature type="transmembrane region" description="Helical" evidence="1">
    <location>
        <begin position="43"/>
        <end position="64"/>
    </location>
</feature>